<evidence type="ECO:0000256" key="1">
    <source>
        <dbReference type="SAM" id="Coils"/>
    </source>
</evidence>
<dbReference type="EMBL" id="JAKZHW010000001">
    <property type="protein sequence ID" value="MCH8615965.1"/>
    <property type="molecule type" value="Genomic_DNA"/>
</dbReference>
<feature type="coiled-coil region" evidence="1">
    <location>
        <begin position="2"/>
        <end position="36"/>
    </location>
</feature>
<evidence type="ECO:0000313" key="3">
    <source>
        <dbReference type="EMBL" id="MCH8615965.1"/>
    </source>
</evidence>
<dbReference type="RefSeq" id="WP_241446798.1">
    <property type="nucleotide sequence ID" value="NZ_JAKZHW010000001.1"/>
</dbReference>
<keyword evidence="4" id="KW-1185">Reference proteome</keyword>
<keyword evidence="1" id="KW-0175">Coiled coil</keyword>
<feature type="region of interest" description="Disordered" evidence="2">
    <location>
        <begin position="37"/>
        <end position="58"/>
    </location>
</feature>
<evidence type="ECO:0000313" key="4">
    <source>
        <dbReference type="Proteomes" id="UP001203058"/>
    </source>
</evidence>
<protein>
    <submittedName>
        <fullName evidence="3">Uncharacterized protein</fullName>
    </submittedName>
</protein>
<comment type="caution">
    <text evidence="3">The sequence shown here is derived from an EMBL/GenBank/DDBJ whole genome shotgun (WGS) entry which is preliminary data.</text>
</comment>
<dbReference type="Proteomes" id="UP001203058">
    <property type="component" value="Unassembled WGS sequence"/>
</dbReference>
<sequence>MNDKDKSEIARLEEVNERLEDSLDRCRELLKEYRSKLAANANDEPESEPDEDGQKQSG</sequence>
<proteinExistence type="predicted"/>
<gene>
    <name evidence="3" type="ORF">LZ016_07615</name>
</gene>
<evidence type="ECO:0000256" key="2">
    <source>
        <dbReference type="SAM" id="MobiDB-lite"/>
    </source>
</evidence>
<name>A0ABS9VLW8_9SPHN</name>
<reference evidence="3 4" key="1">
    <citation type="submission" date="2022-03" db="EMBL/GenBank/DDBJ databases">
        <authorList>
            <person name="Jo J.-H."/>
            <person name="Im W.-T."/>
        </authorList>
    </citation>
    <scope>NUCLEOTIDE SEQUENCE [LARGE SCALE GENOMIC DNA]</scope>
    <source>
        <strain evidence="3 4">SM33</strain>
    </source>
</reference>
<accession>A0ABS9VLW8</accession>
<organism evidence="3 4">
    <name type="scientific">Sphingomonas telluris</name>
    <dbReference type="NCBI Taxonomy" id="2907998"/>
    <lineage>
        <taxon>Bacteria</taxon>
        <taxon>Pseudomonadati</taxon>
        <taxon>Pseudomonadota</taxon>
        <taxon>Alphaproteobacteria</taxon>
        <taxon>Sphingomonadales</taxon>
        <taxon>Sphingomonadaceae</taxon>
        <taxon>Sphingomonas</taxon>
    </lineage>
</organism>